<proteinExistence type="predicted"/>
<gene>
    <name evidence="2" type="ORF">TQ39_15540</name>
</gene>
<dbReference type="AlphaFoldDB" id="A0A0D8IZ92"/>
<keyword evidence="1" id="KW-0472">Membrane</keyword>
<dbReference type="Proteomes" id="UP000032483">
    <property type="component" value="Unassembled WGS sequence"/>
</dbReference>
<feature type="transmembrane region" description="Helical" evidence="1">
    <location>
        <begin position="298"/>
        <end position="316"/>
    </location>
</feature>
<dbReference type="InterPro" id="IPR039672">
    <property type="entry name" value="MFS_2"/>
</dbReference>
<dbReference type="PANTHER" id="PTHR11328">
    <property type="entry name" value="MAJOR FACILITATOR SUPERFAMILY DOMAIN-CONTAINING PROTEIN"/>
    <property type="match status" value="1"/>
</dbReference>
<dbReference type="RefSeq" id="WP_050006212.1">
    <property type="nucleotide sequence ID" value="NZ_DAWBJP010000020.1"/>
</dbReference>
<feature type="transmembrane region" description="Helical" evidence="1">
    <location>
        <begin position="153"/>
        <end position="172"/>
    </location>
</feature>
<evidence type="ECO:0000313" key="3">
    <source>
        <dbReference type="Proteomes" id="UP000032483"/>
    </source>
</evidence>
<evidence type="ECO:0000313" key="2">
    <source>
        <dbReference type="EMBL" id="KJF38843.1"/>
    </source>
</evidence>
<feature type="transmembrane region" description="Helical" evidence="1">
    <location>
        <begin position="322"/>
        <end position="346"/>
    </location>
</feature>
<dbReference type="Pfam" id="PF13347">
    <property type="entry name" value="MFS_2"/>
    <property type="match status" value="1"/>
</dbReference>
<dbReference type="NCBIfam" id="TIGR00792">
    <property type="entry name" value="gph"/>
    <property type="match status" value="1"/>
</dbReference>
<dbReference type="InterPro" id="IPR036259">
    <property type="entry name" value="MFS_trans_sf"/>
</dbReference>
<comment type="caution">
    <text evidence="2">The sequence shown here is derived from an EMBL/GenBank/DDBJ whole genome shotgun (WGS) entry which is preliminary data.</text>
</comment>
<feature type="transmembrane region" description="Helical" evidence="1">
    <location>
        <begin position="265"/>
        <end position="286"/>
    </location>
</feature>
<reference evidence="2" key="1">
    <citation type="submission" date="2015-02" db="EMBL/GenBank/DDBJ databases">
        <title>A novel member of the family Ruminococcaceae isolated from human feces.</title>
        <authorList>
            <person name="Shkoporov A.N."/>
            <person name="Chaplin A.V."/>
            <person name="Motuzova O.V."/>
            <person name="Kafarskaia L.I."/>
            <person name="Khokhlova E.V."/>
            <person name="Efimov B.A."/>
        </authorList>
    </citation>
    <scope>NUCLEOTIDE SEQUENCE [LARGE SCALE GENOMIC DNA]</scope>
    <source>
        <strain evidence="2">585-1</strain>
    </source>
</reference>
<organism evidence="2 3">
    <name type="scientific">Ruthenibacterium lactatiformans</name>
    <dbReference type="NCBI Taxonomy" id="1550024"/>
    <lineage>
        <taxon>Bacteria</taxon>
        <taxon>Bacillati</taxon>
        <taxon>Bacillota</taxon>
        <taxon>Clostridia</taxon>
        <taxon>Eubacteriales</taxon>
        <taxon>Oscillospiraceae</taxon>
        <taxon>Ruthenibacterium</taxon>
    </lineage>
</organism>
<dbReference type="GO" id="GO:0008643">
    <property type="term" value="P:carbohydrate transport"/>
    <property type="evidence" value="ECO:0007669"/>
    <property type="project" value="InterPro"/>
</dbReference>
<feature type="transmembrane region" description="Helical" evidence="1">
    <location>
        <begin position="232"/>
        <end position="253"/>
    </location>
</feature>
<protein>
    <submittedName>
        <fullName evidence="2">Glucuronide permease</fullName>
    </submittedName>
</protein>
<feature type="transmembrane region" description="Helical" evidence="1">
    <location>
        <begin position="416"/>
        <end position="435"/>
    </location>
</feature>
<dbReference type="GO" id="GO:0006814">
    <property type="term" value="P:sodium ion transport"/>
    <property type="evidence" value="ECO:0007669"/>
    <property type="project" value="InterPro"/>
</dbReference>
<name>A0A0D8IZ92_9FIRM</name>
<dbReference type="SUPFAM" id="SSF103473">
    <property type="entry name" value="MFS general substrate transporter"/>
    <property type="match status" value="1"/>
</dbReference>
<evidence type="ECO:0000256" key="1">
    <source>
        <dbReference type="SAM" id="Phobius"/>
    </source>
</evidence>
<accession>A0A0D8IZ92</accession>
<dbReference type="Gene3D" id="1.20.1250.20">
    <property type="entry name" value="MFS general substrate transporter like domains"/>
    <property type="match status" value="2"/>
</dbReference>
<dbReference type="CDD" id="cd17332">
    <property type="entry name" value="MFS_MelB_like"/>
    <property type="match status" value="1"/>
</dbReference>
<keyword evidence="1" id="KW-0812">Transmembrane</keyword>
<keyword evidence="1" id="KW-1133">Transmembrane helix</keyword>
<feature type="transmembrane region" description="Helical" evidence="1">
    <location>
        <begin position="178"/>
        <end position="203"/>
    </location>
</feature>
<dbReference type="EMBL" id="JXXK01000029">
    <property type="protein sequence ID" value="KJF38843.1"/>
    <property type="molecule type" value="Genomic_DNA"/>
</dbReference>
<dbReference type="GO" id="GO:0005886">
    <property type="term" value="C:plasma membrane"/>
    <property type="evidence" value="ECO:0007669"/>
    <property type="project" value="TreeGrafter"/>
</dbReference>
<dbReference type="InterPro" id="IPR001927">
    <property type="entry name" value="Na/Gal_symport"/>
</dbReference>
<dbReference type="GeneID" id="42857971"/>
<dbReference type="PANTHER" id="PTHR11328:SF24">
    <property type="entry name" value="MAJOR FACILITATOR SUPERFAMILY (MFS) PROFILE DOMAIN-CONTAINING PROTEIN"/>
    <property type="match status" value="1"/>
</dbReference>
<sequence length="465" mass="51386">MRPFSMRDKLGYTLGDLGCCCTEQFRAMYLSVFYTLILQVNPFHIGILMLITKIWDAVNDPIIGAIVDSREATKGGKFIPWIRAFSFPMAVLCILGFVNVSNLAYGLRLAYMFVTYVLYEALYTCVNVPFGTLSSVMTDDVRHRTALSRYRSLGGTIFMTVIVMVGPLVLYVDNKPVAGRFLMLASVFALIGLLCLQITCVWCKERVAVPERPKGEKLNYLHVIKEIAKNKALLGVMFFSLVGMIGASVVNGLNTYLFKDYFGNVKIMAVSGGLSVLYSLITFAITQPLADKLGKKEWCCWGAGFAAAVFALLFFFPIHNPVLFIVINGVCYLGASGMQVLIWAMVNDSIDYHELQTGERNEGIVYSTYSFFRKLASAVSGSLSSFVLGFIGYNVAEGAVQTAEVSNAIWKSYTGIYVLGYGVAVAILFFVYPLTKAKTTEMLEQLKARRAEKASAMETDGEQCP</sequence>
<keyword evidence="3" id="KW-1185">Reference proteome</keyword>
<dbReference type="GO" id="GO:0015293">
    <property type="term" value="F:symporter activity"/>
    <property type="evidence" value="ECO:0007669"/>
    <property type="project" value="InterPro"/>
</dbReference>
<feature type="transmembrane region" description="Helical" evidence="1">
    <location>
        <begin position="375"/>
        <end position="396"/>
    </location>
</feature>
<feature type="transmembrane region" description="Helical" evidence="1">
    <location>
        <begin position="78"/>
        <end position="98"/>
    </location>
</feature>
<dbReference type="PATRIC" id="fig|1550024.3.peg.3541"/>